<proteinExistence type="predicted"/>
<dbReference type="AlphaFoldDB" id="A0A7C9DJ77"/>
<name>A0A7C9DJ77_OPUST</name>
<accession>A0A7C9DJ77</accession>
<sequence>MVQEVNGIPNQALLITEGVKYFAKLRCPLQPVVPFFSLLTHNLEKDGRWVVICYLLLLLPLLRHCNFHSERSLCLSLPACLFKCAWGQKGHQIVLIVHCKCKVRLIN</sequence>
<evidence type="ECO:0000313" key="1">
    <source>
        <dbReference type="EMBL" id="MBA4641065.1"/>
    </source>
</evidence>
<dbReference type="EMBL" id="GISG01122536">
    <property type="protein sequence ID" value="MBA4641065.1"/>
    <property type="molecule type" value="Transcribed_RNA"/>
</dbReference>
<organism evidence="1">
    <name type="scientific">Opuntia streptacantha</name>
    <name type="common">Prickly pear cactus</name>
    <name type="synonym">Opuntia cardona</name>
    <dbReference type="NCBI Taxonomy" id="393608"/>
    <lineage>
        <taxon>Eukaryota</taxon>
        <taxon>Viridiplantae</taxon>
        <taxon>Streptophyta</taxon>
        <taxon>Embryophyta</taxon>
        <taxon>Tracheophyta</taxon>
        <taxon>Spermatophyta</taxon>
        <taxon>Magnoliopsida</taxon>
        <taxon>eudicotyledons</taxon>
        <taxon>Gunneridae</taxon>
        <taxon>Pentapetalae</taxon>
        <taxon>Caryophyllales</taxon>
        <taxon>Cactineae</taxon>
        <taxon>Cactaceae</taxon>
        <taxon>Opuntioideae</taxon>
        <taxon>Opuntia</taxon>
    </lineage>
</organism>
<reference evidence="1" key="2">
    <citation type="submission" date="2020-07" db="EMBL/GenBank/DDBJ databases">
        <authorList>
            <person name="Vera ALvarez R."/>
            <person name="Arias-Moreno D.M."/>
            <person name="Jimenez-Jacinto V."/>
            <person name="Jimenez-Bremont J.F."/>
            <person name="Swaminathan K."/>
            <person name="Moose S.P."/>
            <person name="Guerrero-Gonzalez M.L."/>
            <person name="Marino-Ramirez L."/>
            <person name="Landsman D."/>
            <person name="Rodriguez-Kessler M."/>
            <person name="Delgado-Sanchez P."/>
        </authorList>
    </citation>
    <scope>NUCLEOTIDE SEQUENCE</scope>
    <source>
        <tissue evidence="1">Cladode</tissue>
    </source>
</reference>
<protein>
    <submittedName>
        <fullName evidence="1">Uncharacterized protein</fullName>
    </submittedName>
</protein>
<reference evidence="1" key="1">
    <citation type="journal article" date="2013" name="J. Plant Res.">
        <title>Effect of fungi and light on seed germination of three Opuntia species from semiarid lands of central Mexico.</title>
        <authorList>
            <person name="Delgado-Sanchez P."/>
            <person name="Jimenez-Bremont J.F."/>
            <person name="Guerrero-Gonzalez Mde L."/>
            <person name="Flores J."/>
        </authorList>
    </citation>
    <scope>NUCLEOTIDE SEQUENCE</scope>
    <source>
        <tissue evidence="1">Cladode</tissue>
    </source>
</reference>